<dbReference type="Proteomes" id="UP000005938">
    <property type="component" value="Unassembled WGS sequence"/>
</dbReference>
<keyword evidence="1" id="KW-0732">Signal</keyword>
<dbReference type="RefSeq" id="WP_008240076.1">
    <property type="nucleotide sequence ID" value="NZ_AJJU01000017.1"/>
</dbReference>
<gene>
    <name evidence="2" type="ORF">W5A_09940</name>
</gene>
<dbReference type="STRING" id="946077.W5A_09940"/>
<reference evidence="2 3" key="1">
    <citation type="journal article" date="2012" name="J. Bacteriol.">
        <title>Genome Sequence of the Halotolerant Bacterium Imtechella halotolerans K1T.</title>
        <authorList>
            <person name="Kumar S."/>
            <person name="Vikram S."/>
            <person name="Subramanian S."/>
            <person name="Raghava G.P."/>
            <person name="Pinnaka A.K."/>
        </authorList>
    </citation>
    <scope>NUCLEOTIDE SEQUENCE [LARGE SCALE GENOMIC DNA]</scope>
    <source>
        <strain evidence="2 3">K1</strain>
    </source>
</reference>
<proteinExistence type="predicted"/>
<sequence>MRAYFFLCITFFSLSSAMAQLNPFLPAKAVLKTGDTLNNIVGKYKANKTFVYKSDSDKKAIKIDFSKLESVQITNSKGIIDTSYFFKRKDQNTYVKVALLMKGKKLEVYGIHGVNSGSGVGIGMGFSIGIPIPYTTYYIRKTGENDITYMGTYGTIRGLFKVKVYEYFSDCELLIQKLKEKELRLRDGLVQIAEYYENHCVND</sequence>
<feature type="chain" id="PRO_5003636022" description="Secreted protein" evidence="1">
    <location>
        <begin position="20"/>
        <end position="203"/>
    </location>
</feature>
<evidence type="ECO:0000256" key="1">
    <source>
        <dbReference type="SAM" id="SignalP"/>
    </source>
</evidence>
<evidence type="ECO:0000313" key="2">
    <source>
        <dbReference type="EMBL" id="EID73877.1"/>
    </source>
</evidence>
<accession>I0WBW1</accession>
<name>I0WBW1_9FLAO</name>
<evidence type="ECO:0000313" key="3">
    <source>
        <dbReference type="Proteomes" id="UP000005938"/>
    </source>
</evidence>
<keyword evidence="3" id="KW-1185">Reference proteome</keyword>
<organism evidence="2 3">
    <name type="scientific">Imtechella halotolerans K1</name>
    <dbReference type="NCBI Taxonomy" id="946077"/>
    <lineage>
        <taxon>Bacteria</taxon>
        <taxon>Pseudomonadati</taxon>
        <taxon>Bacteroidota</taxon>
        <taxon>Flavobacteriia</taxon>
        <taxon>Flavobacteriales</taxon>
        <taxon>Flavobacteriaceae</taxon>
        <taxon>Imtechella</taxon>
    </lineage>
</organism>
<feature type="signal peptide" evidence="1">
    <location>
        <begin position="1"/>
        <end position="19"/>
    </location>
</feature>
<comment type="caution">
    <text evidence="2">The sequence shown here is derived from an EMBL/GenBank/DDBJ whole genome shotgun (WGS) entry which is preliminary data.</text>
</comment>
<evidence type="ECO:0008006" key="4">
    <source>
        <dbReference type="Google" id="ProtNLM"/>
    </source>
</evidence>
<protein>
    <recommendedName>
        <fullName evidence="4">Secreted protein</fullName>
    </recommendedName>
</protein>
<dbReference type="EMBL" id="AJJU01000017">
    <property type="protein sequence ID" value="EID73877.1"/>
    <property type="molecule type" value="Genomic_DNA"/>
</dbReference>
<dbReference type="AlphaFoldDB" id="I0WBW1"/>